<dbReference type="PANTHER" id="PTHR11373">
    <property type="entry name" value="DEOXYNUCLEOSIDE TRIPHOSPHATE TRIPHOSPHOHYDROLASE"/>
    <property type="match status" value="1"/>
</dbReference>
<dbReference type="AlphaFoldDB" id="A0A3M7LCD7"/>
<organism evidence="3 4">
    <name type="scientific">Chryseobacterium nematophagum</name>
    <dbReference type="NCBI Taxonomy" id="2305228"/>
    <lineage>
        <taxon>Bacteria</taxon>
        <taxon>Pseudomonadati</taxon>
        <taxon>Bacteroidota</taxon>
        <taxon>Flavobacteriia</taxon>
        <taxon>Flavobacteriales</taxon>
        <taxon>Weeksellaceae</taxon>
        <taxon>Chryseobacterium group</taxon>
        <taxon>Chryseobacterium</taxon>
    </lineage>
</organism>
<keyword evidence="4" id="KW-1185">Reference proteome</keyword>
<evidence type="ECO:0000313" key="3">
    <source>
        <dbReference type="EMBL" id="RMZ59889.1"/>
    </source>
</evidence>
<evidence type="ECO:0000256" key="1">
    <source>
        <dbReference type="ARBA" id="ARBA00022801"/>
    </source>
</evidence>
<evidence type="ECO:0000313" key="4">
    <source>
        <dbReference type="Proteomes" id="UP000267524"/>
    </source>
</evidence>
<proteinExistence type="predicted"/>
<name>A0A3M7LCD7_9FLAO</name>
<keyword evidence="1 3" id="KW-0378">Hydrolase</keyword>
<dbReference type="CDD" id="cd00077">
    <property type="entry name" value="HDc"/>
    <property type="match status" value="1"/>
</dbReference>
<dbReference type="InterPro" id="IPR026875">
    <property type="entry name" value="PHydrolase_assoc_dom"/>
</dbReference>
<protein>
    <submittedName>
        <fullName evidence="3">DNTP triphosphohydrolase</fullName>
    </submittedName>
</protein>
<sequence>MNISKKLKDYVEFHENSLAQIQEIRVENEFPAETSYFRNNADVDYARILYSASCRRLQGKMQLFIPKSEVFYRNRLTHSHEVAQIAKILAKRLELKDILTVQACSLAHDIGNPPFGHAGEIALSSLGTKLPYEGNAQSFRILHELEERHYKFFGLNLTLRTMLGIVKYHQMRSFKDNEGEEKINDKFLYDEDYELVGSWLEKYNINHKTIDCEIMDLSDEIAYAVHDLEDALKLKYFTIDELIYEFSVCEKFLEATKILEKQVNKAKSFAKLAREYSSSEEYSMLFRKELTSNLTSLLITDIDLVEEKLNYKKYEKLVKGLKKLTFRAIKRQPDIILYENQGNKILKGLFEVYNDDIYNKNLVLLPNNYRNLKLKERKIKDYIGGMMDLYAISQYEKYFGPINDKGIYGC</sequence>
<dbReference type="Pfam" id="PF01966">
    <property type="entry name" value="HD"/>
    <property type="match status" value="1"/>
</dbReference>
<dbReference type="Gene3D" id="1.10.3210.10">
    <property type="entry name" value="Hypothetical protein af1432"/>
    <property type="match status" value="1"/>
</dbReference>
<dbReference type="PANTHER" id="PTHR11373:SF40">
    <property type="entry name" value="DEOXYGUANOSINETRIPHOSPHATE TRIPHOSPHOHYDROLASE-LIKE PROTEIN 2"/>
    <property type="match status" value="1"/>
</dbReference>
<dbReference type="GO" id="GO:0006203">
    <property type="term" value="P:dGTP catabolic process"/>
    <property type="evidence" value="ECO:0007669"/>
    <property type="project" value="TreeGrafter"/>
</dbReference>
<dbReference type="Proteomes" id="UP000267524">
    <property type="component" value="Unassembled WGS sequence"/>
</dbReference>
<dbReference type="SMART" id="SM00471">
    <property type="entry name" value="HDc"/>
    <property type="match status" value="1"/>
</dbReference>
<dbReference type="PROSITE" id="PS51831">
    <property type="entry name" value="HD"/>
    <property type="match status" value="1"/>
</dbReference>
<dbReference type="NCBIfam" id="TIGR01353">
    <property type="entry name" value="dGTP_triPase"/>
    <property type="match status" value="1"/>
</dbReference>
<dbReference type="Pfam" id="PF13286">
    <property type="entry name" value="HD_assoc"/>
    <property type="match status" value="1"/>
</dbReference>
<feature type="domain" description="HD" evidence="2">
    <location>
        <begin position="75"/>
        <end position="224"/>
    </location>
</feature>
<dbReference type="InterPro" id="IPR050135">
    <property type="entry name" value="dGTPase-like"/>
</dbReference>
<evidence type="ECO:0000259" key="2">
    <source>
        <dbReference type="PROSITE" id="PS51831"/>
    </source>
</evidence>
<dbReference type="RefSeq" id="WP_122547014.1">
    <property type="nucleotide sequence ID" value="NZ_QWIV01000013.1"/>
</dbReference>
<dbReference type="EMBL" id="QWIV01000013">
    <property type="protein sequence ID" value="RMZ59889.1"/>
    <property type="molecule type" value="Genomic_DNA"/>
</dbReference>
<comment type="caution">
    <text evidence="3">The sequence shown here is derived from an EMBL/GenBank/DDBJ whole genome shotgun (WGS) entry which is preliminary data.</text>
</comment>
<dbReference type="GO" id="GO:0008832">
    <property type="term" value="F:dGTPase activity"/>
    <property type="evidence" value="ECO:0007669"/>
    <property type="project" value="TreeGrafter"/>
</dbReference>
<accession>A0A3M7LCD7</accession>
<dbReference type="InterPro" id="IPR003607">
    <property type="entry name" value="HD/PDEase_dom"/>
</dbReference>
<reference evidence="3 4" key="1">
    <citation type="submission" date="2018-08" db="EMBL/GenBank/DDBJ databases">
        <title>Chryseobacterium nematophagum: a novel matrix digesting pathogen of nematodes.</title>
        <authorList>
            <person name="Page A."/>
            <person name="Roberts M."/>
            <person name="Felix M.-A."/>
            <person name="Weir W."/>
        </authorList>
    </citation>
    <scope>NUCLEOTIDE SEQUENCE [LARGE SCALE GENOMIC DNA]</scope>
    <source>
        <strain evidence="3 4">JUb275</strain>
    </source>
</reference>
<gene>
    <name evidence="3" type="primary">dgt</name>
    <name evidence="3" type="ORF">D1632_09805</name>
</gene>
<dbReference type="InterPro" id="IPR006261">
    <property type="entry name" value="dGTPase"/>
</dbReference>
<dbReference type="SUPFAM" id="SSF109604">
    <property type="entry name" value="HD-domain/PDEase-like"/>
    <property type="match status" value="1"/>
</dbReference>
<dbReference type="InterPro" id="IPR006674">
    <property type="entry name" value="HD_domain"/>
</dbReference>